<protein>
    <submittedName>
        <fullName evidence="2">Uncharacterized protein</fullName>
    </submittedName>
</protein>
<accession>A0A059E6I0</accession>
<dbReference type="Proteomes" id="UP000024547">
    <property type="component" value="Unassembled WGS sequence"/>
</dbReference>
<dbReference type="AlphaFoldDB" id="A0A059E6I0"/>
<gene>
    <name evidence="2" type="ORF">HY36_14635</name>
</gene>
<evidence type="ECO:0000313" key="3">
    <source>
        <dbReference type="Proteomes" id="UP000024547"/>
    </source>
</evidence>
<keyword evidence="3" id="KW-1185">Reference proteome</keyword>
<dbReference type="STRING" id="1280948.HY36_14635"/>
<evidence type="ECO:0000313" key="2">
    <source>
        <dbReference type="EMBL" id="KCZ63529.1"/>
    </source>
</evidence>
<evidence type="ECO:0000256" key="1">
    <source>
        <dbReference type="SAM" id="MobiDB-lite"/>
    </source>
</evidence>
<sequence length="50" mass="5544">MKGALAVRRAEGKRLAALSWNIDRGPPIDWGNAMTIPPRMKPKRTKGDTI</sequence>
<feature type="region of interest" description="Disordered" evidence="1">
    <location>
        <begin position="31"/>
        <end position="50"/>
    </location>
</feature>
<name>A0A059E6I0_9PROT</name>
<dbReference type="EMBL" id="AWFH01000006">
    <property type="protein sequence ID" value="KCZ63529.1"/>
    <property type="molecule type" value="Genomic_DNA"/>
</dbReference>
<comment type="caution">
    <text evidence="2">The sequence shown here is derived from an EMBL/GenBank/DDBJ whole genome shotgun (WGS) entry which is preliminary data.</text>
</comment>
<reference evidence="2 3" key="1">
    <citation type="journal article" date="2014" name="Antonie Van Leeuwenhoek">
        <title>Hyphomonas beringensis sp. nov. and Hyphomonas chukchiensis sp. nov., isolated from surface seawater of the Bering Sea and Chukchi Sea.</title>
        <authorList>
            <person name="Li C."/>
            <person name="Lai Q."/>
            <person name="Li G."/>
            <person name="Dong C."/>
            <person name="Wang J."/>
            <person name="Liao Y."/>
            <person name="Shao Z."/>
        </authorList>
    </citation>
    <scope>NUCLEOTIDE SEQUENCE [LARGE SCALE GENOMIC DNA]</scope>
    <source>
        <strain evidence="2 3">22II1-22F38</strain>
    </source>
</reference>
<organism evidence="2 3">
    <name type="scientific">Hyphomonas atlantica</name>
    <dbReference type="NCBI Taxonomy" id="1280948"/>
    <lineage>
        <taxon>Bacteria</taxon>
        <taxon>Pseudomonadati</taxon>
        <taxon>Pseudomonadota</taxon>
        <taxon>Alphaproteobacteria</taxon>
        <taxon>Hyphomonadales</taxon>
        <taxon>Hyphomonadaceae</taxon>
        <taxon>Hyphomonas</taxon>
    </lineage>
</organism>
<proteinExistence type="predicted"/>